<dbReference type="PROSITE" id="PS00211">
    <property type="entry name" value="ABC_TRANSPORTER_1"/>
    <property type="match status" value="1"/>
</dbReference>
<keyword evidence="3 7" id="KW-0067">ATP-binding</keyword>
<dbReference type="SUPFAM" id="SSF52540">
    <property type="entry name" value="P-loop containing nucleoside triphosphate hydrolases"/>
    <property type="match status" value="1"/>
</dbReference>
<sequence>MSPYRPFIESKRGGTEASGASASAFALEVEAVSVGYPGRAPVISDLNFGLQRGKVLAVIGPNGSGKTTLFRALAGELPLAAGRVLVRSPHGGTARTTEARSKPFKGRTKPADFAGAPEFGASRPDCFDIHKLPTRLKARLVARVLQNEQSAWAVPVADYVRAGLFAAEGWFSHDPARAAKKTAWALEAMGIAFLAERPVTELSGGEFRRVVIARALIQDTDILLLDEPTADLDLEHQMETLELLLDLAKAGKAVAFSVHDLNQAAMVADRVLLLAGGKVAAYGKPSEVLTAGIINRTYGARVFVGRHPAADIPQIVPDPEWMDRVRANRRGTDS</sequence>
<dbReference type="GO" id="GO:0005524">
    <property type="term" value="F:ATP binding"/>
    <property type="evidence" value="ECO:0007669"/>
    <property type="project" value="UniProtKB-KW"/>
</dbReference>
<keyword evidence="2" id="KW-0547">Nucleotide-binding</keyword>
<evidence type="ECO:0000256" key="1">
    <source>
        <dbReference type="ARBA" id="ARBA00022448"/>
    </source>
</evidence>
<evidence type="ECO:0000259" key="6">
    <source>
        <dbReference type="PROSITE" id="PS50893"/>
    </source>
</evidence>
<evidence type="ECO:0000256" key="2">
    <source>
        <dbReference type="ARBA" id="ARBA00022741"/>
    </source>
</evidence>
<dbReference type="GO" id="GO:0016887">
    <property type="term" value="F:ATP hydrolysis activity"/>
    <property type="evidence" value="ECO:0007669"/>
    <property type="project" value="InterPro"/>
</dbReference>
<dbReference type="AlphaFoldDB" id="A0A644TWB4"/>
<evidence type="ECO:0000256" key="3">
    <source>
        <dbReference type="ARBA" id="ARBA00022840"/>
    </source>
</evidence>
<dbReference type="CDD" id="cd03214">
    <property type="entry name" value="ABC_Iron-Siderophores_B12_Hemin"/>
    <property type="match status" value="1"/>
</dbReference>
<accession>A0A644TWB4</accession>
<evidence type="ECO:0000313" key="7">
    <source>
        <dbReference type="EMBL" id="MPL70492.1"/>
    </source>
</evidence>
<dbReference type="InterPro" id="IPR017871">
    <property type="entry name" value="ABC_transporter-like_CS"/>
</dbReference>
<keyword evidence="4" id="KW-1278">Translocase</keyword>
<dbReference type="PANTHER" id="PTHR42794">
    <property type="entry name" value="HEMIN IMPORT ATP-BINDING PROTEIN HMUV"/>
    <property type="match status" value="1"/>
</dbReference>
<evidence type="ECO:0000256" key="4">
    <source>
        <dbReference type="ARBA" id="ARBA00022967"/>
    </source>
</evidence>
<keyword evidence="1" id="KW-0813">Transport</keyword>
<reference evidence="7" key="1">
    <citation type="submission" date="2019-08" db="EMBL/GenBank/DDBJ databases">
        <authorList>
            <person name="Kucharzyk K."/>
            <person name="Murdoch R.W."/>
            <person name="Higgins S."/>
            <person name="Loffler F."/>
        </authorList>
    </citation>
    <scope>NUCLEOTIDE SEQUENCE</scope>
</reference>
<dbReference type="InterPro" id="IPR027417">
    <property type="entry name" value="P-loop_NTPase"/>
</dbReference>
<dbReference type="InterPro" id="IPR003593">
    <property type="entry name" value="AAA+_ATPase"/>
</dbReference>
<evidence type="ECO:0000256" key="5">
    <source>
        <dbReference type="SAM" id="MobiDB-lite"/>
    </source>
</evidence>
<name>A0A644TWB4_9ZZZZ</name>
<protein>
    <submittedName>
        <fullName evidence="7">Ferric enterobactin transport ATP-binding protein FepC</fullName>
    </submittedName>
</protein>
<feature type="domain" description="ABC transporter" evidence="6">
    <location>
        <begin position="27"/>
        <end position="301"/>
    </location>
</feature>
<dbReference type="Gene3D" id="3.40.50.300">
    <property type="entry name" value="P-loop containing nucleotide triphosphate hydrolases"/>
    <property type="match status" value="1"/>
</dbReference>
<dbReference type="InterPro" id="IPR003439">
    <property type="entry name" value="ABC_transporter-like_ATP-bd"/>
</dbReference>
<dbReference type="PROSITE" id="PS50893">
    <property type="entry name" value="ABC_TRANSPORTER_2"/>
    <property type="match status" value="1"/>
</dbReference>
<proteinExistence type="predicted"/>
<feature type="region of interest" description="Disordered" evidence="5">
    <location>
        <begin position="90"/>
        <end position="109"/>
    </location>
</feature>
<gene>
    <name evidence="7" type="primary">fepC_2</name>
    <name evidence="7" type="ORF">SDC9_16248</name>
</gene>
<organism evidence="7">
    <name type="scientific">bioreactor metagenome</name>
    <dbReference type="NCBI Taxonomy" id="1076179"/>
    <lineage>
        <taxon>unclassified sequences</taxon>
        <taxon>metagenomes</taxon>
        <taxon>ecological metagenomes</taxon>
    </lineage>
</organism>
<dbReference type="Pfam" id="PF00005">
    <property type="entry name" value="ABC_tran"/>
    <property type="match status" value="1"/>
</dbReference>
<dbReference type="EMBL" id="VSSQ01000053">
    <property type="protein sequence ID" value="MPL70492.1"/>
    <property type="molecule type" value="Genomic_DNA"/>
</dbReference>
<dbReference type="SMART" id="SM00382">
    <property type="entry name" value="AAA"/>
    <property type="match status" value="1"/>
</dbReference>
<comment type="caution">
    <text evidence="7">The sequence shown here is derived from an EMBL/GenBank/DDBJ whole genome shotgun (WGS) entry which is preliminary data.</text>
</comment>
<dbReference type="PANTHER" id="PTHR42794:SF1">
    <property type="entry name" value="HEMIN IMPORT ATP-BINDING PROTEIN HMUV"/>
    <property type="match status" value="1"/>
</dbReference>